<keyword evidence="1" id="KW-0472">Membrane</keyword>
<accession>A0A1H3XFH7</accession>
<keyword evidence="1" id="KW-1133">Transmembrane helix</keyword>
<dbReference type="Proteomes" id="UP000183469">
    <property type="component" value="Unassembled WGS sequence"/>
</dbReference>
<dbReference type="AlphaFoldDB" id="A0A1H3XFH7"/>
<dbReference type="EMBL" id="FNQG01000005">
    <property type="protein sequence ID" value="SDZ98175.1"/>
    <property type="molecule type" value="Genomic_DNA"/>
</dbReference>
<reference evidence="2 3" key="1">
    <citation type="submission" date="2016-10" db="EMBL/GenBank/DDBJ databases">
        <authorList>
            <person name="de Groot N.N."/>
        </authorList>
    </citation>
    <scope>NUCLEOTIDE SEQUENCE [LARGE SCALE GENOMIC DNA]</scope>
    <source>
        <strain evidence="2 3">DSM 2872</strain>
    </source>
</reference>
<feature type="transmembrane region" description="Helical" evidence="1">
    <location>
        <begin position="77"/>
        <end position="95"/>
    </location>
</feature>
<dbReference type="OrthoDB" id="1666233at2"/>
<protein>
    <submittedName>
        <fullName evidence="2">Uncharacterized protein</fullName>
    </submittedName>
</protein>
<organism evidence="2 3">
    <name type="scientific">Selenomonas ruminantium</name>
    <dbReference type="NCBI Taxonomy" id="971"/>
    <lineage>
        <taxon>Bacteria</taxon>
        <taxon>Bacillati</taxon>
        <taxon>Bacillota</taxon>
        <taxon>Negativicutes</taxon>
        <taxon>Selenomonadales</taxon>
        <taxon>Selenomonadaceae</taxon>
        <taxon>Selenomonas</taxon>
    </lineage>
</organism>
<evidence type="ECO:0000313" key="2">
    <source>
        <dbReference type="EMBL" id="SDZ98175.1"/>
    </source>
</evidence>
<gene>
    <name evidence="2" type="ORF">SAMN05660648_01485</name>
</gene>
<proteinExistence type="predicted"/>
<dbReference type="RefSeq" id="WP_026761172.1">
    <property type="nucleotide sequence ID" value="NZ_FNQG01000005.1"/>
</dbReference>
<name>A0A1H3XFH7_SELRU</name>
<feature type="transmembrane region" description="Helical" evidence="1">
    <location>
        <begin position="55"/>
        <end position="71"/>
    </location>
</feature>
<evidence type="ECO:0000256" key="1">
    <source>
        <dbReference type="SAM" id="Phobius"/>
    </source>
</evidence>
<keyword evidence="1" id="KW-0812">Transmembrane</keyword>
<sequence length="96" mass="10965">MLKCSECQRDLPEKEALVNKNEEGEQRIICPECFQKLTGVDYKTFAFRKENAKQTFWAVLFCLGATVYAFMEKGVEWGIGGIVLTVLVYLFSSKVK</sequence>
<evidence type="ECO:0000313" key="3">
    <source>
        <dbReference type="Proteomes" id="UP000183469"/>
    </source>
</evidence>